<dbReference type="STRING" id="531814.SAMN04487944_11167"/>
<evidence type="ECO:0000313" key="4">
    <source>
        <dbReference type="EMBL" id="SER85566.1"/>
    </source>
</evidence>
<evidence type="ECO:0000256" key="1">
    <source>
        <dbReference type="ARBA" id="ARBA00004948"/>
    </source>
</evidence>
<dbReference type="GO" id="GO:0009228">
    <property type="term" value="P:thiamine biosynthetic process"/>
    <property type="evidence" value="ECO:0007669"/>
    <property type="project" value="UniProtKB-KW"/>
</dbReference>
<feature type="domain" description="Thiamine phosphate synthase/TenI" evidence="3">
    <location>
        <begin position="19"/>
        <end position="192"/>
    </location>
</feature>
<accession>A0A1H9SKM4</accession>
<dbReference type="GO" id="GO:0004789">
    <property type="term" value="F:thiamine-phosphate diphosphorylase activity"/>
    <property type="evidence" value="ECO:0007669"/>
    <property type="project" value="TreeGrafter"/>
</dbReference>
<dbReference type="Gene3D" id="3.20.20.70">
    <property type="entry name" value="Aldolase class I"/>
    <property type="match status" value="1"/>
</dbReference>
<reference evidence="4 5" key="1">
    <citation type="submission" date="2016-10" db="EMBL/GenBank/DDBJ databases">
        <authorList>
            <person name="de Groot N.N."/>
        </authorList>
    </citation>
    <scope>NUCLEOTIDE SEQUENCE [LARGE SCALE GENOMIC DNA]</scope>
    <source>
        <strain evidence="4 5">CGMCC 1.7727</strain>
    </source>
</reference>
<dbReference type="InterPro" id="IPR036206">
    <property type="entry name" value="ThiamineP_synth_sf"/>
</dbReference>
<evidence type="ECO:0000259" key="3">
    <source>
        <dbReference type="Pfam" id="PF02581"/>
    </source>
</evidence>
<evidence type="ECO:0000313" key="5">
    <source>
        <dbReference type="Proteomes" id="UP000199687"/>
    </source>
</evidence>
<dbReference type="InterPro" id="IPR022998">
    <property type="entry name" value="ThiamineP_synth_TenI"/>
</dbReference>
<gene>
    <name evidence="4" type="ORF">SAMN04487944_11167</name>
</gene>
<dbReference type="PANTHER" id="PTHR20857">
    <property type="entry name" value="THIAMINE-PHOSPHATE PYROPHOSPHORYLASE"/>
    <property type="match status" value="1"/>
</dbReference>
<dbReference type="InterPro" id="IPR013785">
    <property type="entry name" value="Aldolase_TIM"/>
</dbReference>
<evidence type="ECO:0000256" key="2">
    <source>
        <dbReference type="ARBA" id="ARBA00022977"/>
    </source>
</evidence>
<dbReference type="Proteomes" id="UP000199687">
    <property type="component" value="Unassembled WGS sequence"/>
</dbReference>
<dbReference type="PANTHER" id="PTHR20857:SF22">
    <property type="entry name" value="THIAZOLE TAUTOMERASE"/>
    <property type="match status" value="1"/>
</dbReference>
<keyword evidence="2" id="KW-0784">Thiamine biosynthesis</keyword>
<dbReference type="SUPFAM" id="SSF51391">
    <property type="entry name" value="Thiamin phosphate synthase"/>
    <property type="match status" value="1"/>
</dbReference>
<proteinExistence type="predicted"/>
<dbReference type="RefSeq" id="WP_089741255.1">
    <property type="nucleotide sequence ID" value="NZ_FOGL01000011.1"/>
</dbReference>
<dbReference type="GO" id="GO:0005737">
    <property type="term" value="C:cytoplasm"/>
    <property type="evidence" value="ECO:0007669"/>
    <property type="project" value="TreeGrafter"/>
</dbReference>
<sequence>MFSLHMNGKRVARMRGIHLITNGISTNEDLKKLANIHNYFHFIHLREKTKTAAELLEMVEFIQMLGVPLSKVIINDRVDIAVLKKCGGVQLAYHSLPVTLVRSQFPDLKIGKSVHTVKEAMTAESDGSDFVLFGHIYRSQSKQGLPPRGISALHKLAKSISIPVIAVGGIKPDHVEEVLESGAKGIAMISAIWEASVPEYIAKEYYDRFNQWEEEHHERSL</sequence>
<dbReference type="CDD" id="cd00564">
    <property type="entry name" value="TMP_TenI"/>
    <property type="match status" value="1"/>
</dbReference>
<organism evidence="4 5">
    <name type="scientific">Gracilibacillus ureilyticus</name>
    <dbReference type="NCBI Taxonomy" id="531814"/>
    <lineage>
        <taxon>Bacteria</taxon>
        <taxon>Bacillati</taxon>
        <taxon>Bacillota</taxon>
        <taxon>Bacilli</taxon>
        <taxon>Bacillales</taxon>
        <taxon>Bacillaceae</taxon>
        <taxon>Gracilibacillus</taxon>
    </lineage>
</organism>
<name>A0A1H9SKM4_9BACI</name>
<keyword evidence="5" id="KW-1185">Reference proteome</keyword>
<protein>
    <submittedName>
        <fullName evidence="4">Thiazole tautomerase (Transcriptional regulator TenI)</fullName>
    </submittedName>
</protein>
<comment type="pathway">
    <text evidence="1">Cofactor biosynthesis; thiamine diphosphate biosynthesis.</text>
</comment>
<dbReference type="Pfam" id="PF02581">
    <property type="entry name" value="TMP-TENI"/>
    <property type="match status" value="1"/>
</dbReference>
<dbReference type="OrthoDB" id="9815348at2"/>
<dbReference type="AlphaFoldDB" id="A0A1H9SKM4"/>
<dbReference type="EMBL" id="FOGL01000011">
    <property type="protein sequence ID" value="SER85566.1"/>
    <property type="molecule type" value="Genomic_DNA"/>
</dbReference>